<evidence type="ECO:0000256" key="1">
    <source>
        <dbReference type="ARBA" id="ARBA00022771"/>
    </source>
</evidence>
<dbReference type="Gene3D" id="3.30.40.10">
    <property type="entry name" value="Zinc/RING finger domain, C3HC4 (zinc finger)"/>
    <property type="match status" value="1"/>
</dbReference>
<evidence type="ECO:0000256" key="2">
    <source>
        <dbReference type="ARBA" id="ARBA00022833"/>
    </source>
</evidence>
<dbReference type="Proteomes" id="UP000594262">
    <property type="component" value="Unplaced"/>
</dbReference>
<dbReference type="GO" id="GO:0008270">
    <property type="term" value="F:zinc ion binding"/>
    <property type="evidence" value="ECO:0007669"/>
    <property type="project" value="UniProtKB-KW"/>
</dbReference>
<evidence type="ECO:0000313" key="6">
    <source>
        <dbReference type="EnsemblMetazoa" id="CLYHEMP021444.1"/>
    </source>
</evidence>
<keyword evidence="1 3" id="KW-0863">Zinc-finger</keyword>
<dbReference type="InterPro" id="IPR013083">
    <property type="entry name" value="Znf_RING/FYVE/PHD"/>
</dbReference>
<keyword evidence="2" id="KW-0862">Zinc</keyword>
<evidence type="ECO:0000313" key="7">
    <source>
        <dbReference type="Proteomes" id="UP000594262"/>
    </source>
</evidence>
<feature type="compositionally biased region" description="Polar residues" evidence="4">
    <location>
        <begin position="14"/>
        <end position="34"/>
    </location>
</feature>
<organism evidence="6 7">
    <name type="scientific">Clytia hemisphaerica</name>
    <dbReference type="NCBI Taxonomy" id="252671"/>
    <lineage>
        <taxon>Eukaryota</taxon>
        <taxon>Metazoa</taxon>
        <taxon>Cnidaria</taxon>
        <taxon>Hydrozoa</taxon>
        <taxon>Hydroidolina</taxon>
        <taxon>Leptothecata</taxon>
        <taxon>Obeliida</taxon>
        <taxon>Clytiidae</taxon>
        <taxon>Clytia</taxon>
    </lineage>
</organism>
<feature type="region of interest" description="Disordered" evidence="4">
    <location>
        <begin position="1"/>
        <end position="66"/>
    </location>
</feature>
<protein>
    <recommendedName>
        <fullName evidence="5">RING-type domain-containing protein</fullName>
    </recommendedName>
</protein>
<dbReference type="OrthoDB" id="5986829at2759"/>
<dbReference type="InterPro" id="IPR001841">
    <property type="entry name" value="Znf_RING"/>
</dbReference>
<reference evidence="6" key="1">
    <citation type="submission" date="2021-01" db="UniProtKB">
        <authorList>
            <consortium name="EnsemblMetazoa"/>
        </authorList>
    </citation>
    <scope>IDENTIFICATION</scope>
</reference>
<evidence type="ECO:0000259" key="5">
    <source>
        <dbReference type="PROSITE" id="PS50089"/>
    </source>
</evidence>
<evidence type="ECO:0000256" key="4">
    <source>
        <dbReference type="SAM" id="MobiDB-lite"/>
    </source>
</evidence>
<dbReference type="EnsemblMetazoa" id="CLYHEMT021444.1">
    <property type="protein sequence ID" value="CLYHEMP021444.1"/>
    <property type="gene ID" value="CLYHEMG021444"/>
</dbReference>
<evidence type="ECO:0000256" key="3">
    <source>
        <dbReference type="PROSITE-ProRule" id="PRU00175"/>
    </source>
</evidence>
<dbReference type="AlphaFoldDB" id="A0A7M5XCV6"/>
<keyword evidence="7" id="KW-1185">Reference proteome</keyword>
<keyword evidence="1 3" id="KW-0479">Metal-binding</keyword>
<dbReference type="PROSITE" id="PS50089">
    <property type="entry name" value="ZF_RING_2"/>
    <property type="match status" value="1"/>
</dbReference>
<sequence length="269" mass="29462">TGGANFIVRGDPSDSANPGQNAEGTGSHTPNNAEETPGPSGLLARFKKTSSTTLQNKLSRKRPNASKLTHSLKVTLAKKRGDDFEFLKEKYITIGEDNCNVDSITRKTRVEFGNQSLVLFSSSGKEILDSEGTRELYFWKKPARKVFAATEEQKEEGSSPPSIPPKIDNIESNVQAILDLMKKKEENNTALFKALKEALECRVCRDPIVTPPLLYSNCCKQLITCKECIGRLGATPSCPNCRSPDLSTFPNHTFDAILPIMAALIANES</sequence>
<proteinExistence type="predicted"/>
<feature type="domain" description="RING-type" evidence="5">
    <location>
        <begin position="201"/>
        <end position="242"/>
    </location>
</feature>
<accession>A0A7M5XCV6</accession>
<name>A0A7M5XCV6_9CNID</name>